<proteinExistence type="inferred from homology"/>
<accession>A0A927MWR6</accession>
<comment type="caution">
    <text evidence="6">The sequence shown here is derived from an EMBL/GenBank/DDBJ whole genome shotgun (WGS) entry which is preliminary data.</text>
</comment>
<feature type="domain" description="FAD dependent oxidoreductase" evidence="5">
    <location>
        <begin position="3"/>
        <end position="356"/>
    </location>
</feature>
<comment type="cofactor">
    <cofactor evidence="1">
        <name>FAD</name>
        <dbReference type="ChEBI" id="CHEBI:57692"/>
    </cofactor>
</comment>
<keyword evidence="7" id="KW-1185">Reference proteome</keyword>
<sequence length="379" mass="38683">MTDVVVVGAGIVGLAAAYEVSRLGYGVTVVDAGHQGRATDAGAGIVNPLDLVGEQSAAERERVALSGATYYRELLARLADDGETDHGYATVGQLVVATDDAEDGVLEALLARLSGSLPASLADYLGPVRRLTVGEAAGMVPYLSDGIRGALLLPGIARVDGQKLAVCLASALRKRGADVRHGVGELVTVAGEVVAVEVDGERIDTGRVIDASGAWAAARWPRLLGDGVTPVRGQIVHLSYPREGIATTPVVSNVGGPYILAFDPDRIVTGATHERVGFDYRVTAGGQADVLTTALRVAPGLADATMLETRVGFRPVSRDALPIVGAVPGLAGAVLATGLGAHGLTLGPAVGAIAARIAVGQDPGHDLTALRPDRFASPN</sequence>
<evidence type="ECO:0000313" key="7">
    <source>
        <dbReference type="Proteomes" id="UP000638648"/>
    </source>
</evidence>
<dbReference type="Gene3D" id="3.50.50.60">
    <property type="entry name" value="FAD/NAD(P)-binding domain"/>
    <property type="match status" value="1"/>
</dbReference>
<evidence type="ECO:0000256" key="4">
    <source>
        <dbReference type="ARBA" id="ARBA00023002"/>
    </source>
</evidence>
<dbReference type="Pfam" id="PF01266">
    <property type="entry name" value="DAO"/>
    <property type="match status" value="1"/>
</dbReference>
<keyword evidence="4 6" id="KW-0560">Oxidoreductase</keyword>
<dbReference type="EC" id="1.4.99.-" evidence="6"/>
<dbReference type="PANTHER" id="PTHR13847">
    <property type="entry name" value="SARCOSINE DEHYDROGENASE-RELATED"/>
    <property type="match status" value="1"/>
</dbReference>
<dbReference type="GO" id="GO:0016491">
    <property type="term" value="F:oxidoreductase activity"/>
    <property type="evidence" value="ECO:0007669"/>
    <property type="project" value="UniProtKB-KW"/>
</dbReference>
<gene>
    <name evidence="6" type="ORF">HEB94_005179</name>
</gene>
<organism evidence="6 7">
    <name type="scientific">Actinopolymorpha pittospori</name>
    <dbReference type="NCBI Taxonomy" id="648752"/>
    <lineage>
        <taxon>Bacteria</taxon>
        <taxon>Bacillati</taxon>
        <taxon>Actinomycetota</taxon>
        <taxon>Actinomycetes</taxon>
        <taxon>Propionibacteriales</taxon>
        <taxon>Actinopolymorphaceae</taxon>
        <taxon>Actinopolymorpha</taxon>
    </lineage>
</organism>
<dbReference type="SUPFAM" id="SSF51905">
    <property type="entry name" value="FAD/NAD(P)-binding domain"/>
    <property type="match status" value="1"/>
</dbReference>
<reference evidence="6" key="1">
    <citation type="submission" date="2020-10" db="EMBL/GenBank/DDBJ databases">
        <title>Sequencing the genomes of 1000 actinobacteria strains.</title>
        <authorList>
            <person name="Klenk H.-P."/>
        </authorList>
    </citation>
    <scope>NUCLEOTIDE SEQUENCE</scope>
    <source>
        <strain evidence="6">DSM 45354</strain>
    </source>
</reference>
<keyword evidence="3" id="KW-0285">Flavoprotein</keyword>
<dbReference type="AlphaFoldDB" id="A0A927MWR6"/>
<evidence type="ECO:0000256" key="2">
    <source>
        <dbReference type="ARBA" id="ARBA00009410"/>
    </source>
</evidence>
<name>A0A927MWR6_9ACTN</name>
<dbReference type="InterPro" id="IPR036188">
    <property type="entry name" value="FAD/NAD-bd_sf"/>
</dbReference>
<dbReference type="SUPFAM" id="SSF54373">
    <property type="entry name" value="FAD-linked reductases, C-terminal domain"/>
    <property type="match status" value="1"/>
</dbReference>
<dbReference type="InterPro" id="IPR006076">
    <property type="entry name" value="FAD-dep_OxRdtase"/>
</dbReference>
<dbReference type="RefSeq" id="WP_192752115.1">
    <property type="nucleotide sequence ID" value="NZ_BAABJL010000134.1"/>
</dbReference>
<evidence type="ECO:0000256" key="3">
    <source>
        <dbReference type="ARBA" id="ARBA00022630"/>
    </source>
</evidence>
<evidence type="ECO:0000256" key="1">
    <source>
        <dbReference type="ARBA" id="ARBA00001974"/>
    </source>
</evidence>
<comment type="similarity">
    <text evidence="2">Belongs to the DadA oxidoreductase family.</text>
</comment>
<dbReference type="Proteomes" id="UP000638648">
    <property type="component" value="Unassembled WGS sequence"/>
</dbReference>
<evidence type="ECO:0000259" key="5">
    <source>
        <dbReference type="Pfam" id="PF01266"/>
    </source>
</evidence>
<protein>
    <submittedName>
        <fullName evidence="6">D-amino-acid dehydrogenase</fullName>
        <ecNumber evidence="6">1.4.99.-</ecNumber>
    </submittedName>
</protein>
<dbReference type="EMBL" id="JADBEM010000001">
    <property type="protein sequence ID" value="MBE1608331.1"/>
    <property type="molecule type" value="Genomic_DNA"/>
</dbReference>
<dbReference type="PANTHER" id="PTHR13847:SF286">
    <property type="entry name" value="D-AMINO ACID DEHYDROGENASE"/>
    <property type="match status" value="1"/>
</dbReference>
<dbReference type="Gene3D" id="3.30.9.10">
    <property type="entry name" value="D-Amino Acid Oxidase, subunit A, domain 2"/>
    <property type="match status" value="1"/>
</dbReference>
<dbReference type="PRINTS" id="PR00411">
    <property type="entry name" value="PNDRDTASEI"/>
</dbReference>
<dbReference type="GO" id="GO:0005737">
    <property type="term" value="C:cytoplasm"/>
    <property type="evidence" value="ECO:0007669"/>
    <property type="project" value="TreeGrafter"/>
</dbReference>
<evidence type="ECO:0000313" key="6">
    <source>
        <dbReference type="EMBL" id="MBE1608331.1"/>
    </source>
</evidence>